<protein>
    <submittedName>
        <fullName evidence="1">Uncharacterized protein</fullName>
    </submittedName>
</protein>
<comment type="caution">
    <text evidence="1">The sequence shown here is derived from an EMBL/GenBank/DDBJ whole genome shotgun (WGS) entry which is preliminary data.</text>
</comment>
<organism evidence="1 2">
    <name type="scientific">Canavalia gladiata</name>
    <name type="common">Sword bean</name>
    <name type="synonym">Dolichos gladiatus</name>
    <dbReference type="NCBI Taxonomy" id="3824"/>
    <lineage>
        <taxon>Eukaryota</taxon>
        <taxon>Viridiplantae</taxon>
        <taxon>Streptophyta</taxon>
        <taxon>Embryophyta</taxon>
        <taxon>Tracheophyta</taxon>
        <taxon>Spermatophyta</taxon>
        <taxon>Magnoliopsida</taxon>
        <taxon>eudicotyledons</taxon>
        <taxon>Gunneridae</taxon>
        <taxon>Pentapetalae</taxon>
        <taxon>rosids</taxon>
        <taxon>fabids</taxon>
        <taxon>Fabales</taxon>
        <taxon>Fabaceae</taxon>
        <taxon>Papilionoideae</taxon>
        <taxon>50 kb inversion clade</taxon>
        <taxon>NPAAA clade</taxon>
        <taxon>indigoferoid/millettioid clade</taxon>
        <taxon>Phaseoleae</taxon>
        <taxon>Canavalia</taxon>
    </lineage>
</organism>
<evidence type="ECO:0000313" key="2">
    <source>
        <dbReference type="Proteomes" id="UP001367508"/>
    </source>
</evidence>
<reference evidence="1 2" key="1">
    <citation type="submission" date="2024-01" db="EMBL/GenBank/DDBJ databases">
        <title>The genomes of 5 underutilized Papilionoideae crops provide insights into root nodulation and disease resistanc.</title>
        <authorList>
            <person name="Jiang F."/>
        </authorList>
    </citation>
    <scope>NUCLEOTIDE SEQUENCE [LARGE SCALE GENOMIC DNA]</scope>
    <source>
        <strain evidence="1">LVBAO_FW01</strain>
        <tissue evidence="1">Leaves</tissue>
    </source>
</reference>
<gene>
    <name evidence="1" type="ORF">VNO77_03905</name>
</gene>
<name>A0AAN9R799_CANGL</name>
<evidence type="ECO:0000313" key="1">
    <source>
        <dbReference type="EMBL" id="KAK7361821.1"/>
    </source>
</evidence>
<accession>A0AAN9R799</accession>
<dbReference type="EMBL" id="JAYMYQ010000001">
    <property type="protein sequence ID" value="KAK7361821.1"/>
    <property type="molecule type" value="Genomic_DNA"/>
</dbReference>
<dbReference type="AlphaFoldDB" id="A0AAN9R799"/>
<proteinExistence type="predicted"/>
<dbReference type="Proteomes" id="UP001367508">
    <property type="component" value="Unassembled WGS sequence"/>
</dbReference>
<keyword evidence="2" id="KW-1185">Reference proteome</keyword>
<sequence length="96" mass="11101">MCNTFELFIGFGFNVYNCNGYQFNAPSHFEFLHFYFGQSSHTIVKKLYLKRHHESQFASSKGTRLHDVVEREWCSIGTEMAAKLLIEEAGCNEVPD</sequence>